<feature type="domain" description="Helicase C-terminal" evidence="13">
    <location>
        <begin position="235"/>
        <end position="382"/>
    </location>
</feature>
<sequence length="588" mass="65130">MTRNTEAETSFRELGLAAPVIDALDRVGYETPTPIQRKTIPLILEGRDVLGQAQTGTGKTAAFALPLLSSIDLPQASVQVLVLTPTRELAIQVAEAFQRYAAAMPDFHVLPIYGGQDYTGQLKRLKRGVHVVVGTPGRVIDHIKRSSLRLEHLRTLVLDEADEMLRMGFVDDVEWILEQTPAGRQVALFSATMPSAILRIARKHLENPAEITIESKSSTVDAITQRYLPVSPRHKIDALTRILEAEPFDGMIIFVRTKTQTSELAEKLRARGYAAVALNGDMPQNQREKTIGQLKTSKINIIIATDVAARGLDVERITHVINYDIPSDPESYVHRIGRTGRAGRNGDAILFVASREMSMLKTIEKVTRRSVDRMELPSVEEINDKRIAAFKQEISDVIDTEDLESHLELLAGYCREHDVEPLEVAAALAALLQNRQPLLAEPIPEAPPARAFREKSGPKERRNTGERRREFGPAPAGRDVYRIEVGSEHGVKPGNIAGAILNEVGLVPGDVGQISINDEYSTVELPEGMPKDVFTHLKRVWVCGRQLNISLMGGRRDDGGRSYSKPSKKRSAAPRPAIGKTKKRRKNR</sequence>
<dbReference type="GO" id="GO:0000027">
    <property type="term" value="P:ribosomal large subunit assembly"/>
    <property type="evidence" value="ECO:0007669"/>
    <property type="project" value="UniProtKB-UniRule"/>
</dbReference>
<keyword evidence="3 9" id="KW-0378">Hydrolase</keyword>
<dbReference type="InterPro" id="IPR057325">
    <property type="entry name" value="DeaD_dimer"/>
</dbReference>
<evidence type="ECO:0000256" key="8">
    <source>
        <dbReference type="ARBA" id="ARBA00047984"/>
    </source>
</evidence>
<dbReference type="PROSITE" id="PS51192">
    <property type="entry name" value="HELICASE_ATP_BIND_1"/>
    <property type="match status" value="1"/>
</dbReference>
<keyword evidence="7 9" id="KW-0346">Stress response</keyword>
<evidence type="ECO:0000256" key="4">
    <source>
        <dbReference type="ARBA" id="ARBA00022806"/>
    </source>
</evidence>
<gene>
    <name evidence="9" type="primary">deaD</name>
    <name evidence="9" type="synonym">csdA</name>
    <name evidence="15" type="ORF">FGF68_08285</name>
</gene>
<dbReference type="Pfam" id="PF03880">
    <property type="entry name" value="DbpA"/>
    <property type="match status" value="1"/>
</dbReference>
<dbReference type="Pfam" id="PF00270">
    <property type="entry name" value="DEAD"/>
    <property type="match status" value="1"/>
</dbReference>
<dbReference type="SMART" id="SM00490">
    <property type="entry name" value="HELICc"/>
    <property type="match status" value="1"/>
</dbReference>
<evidence type="ECO:0000313" key="16">
    <source>
        <dbReference type="Proteomes" id="UP000309544"/>
    </source>
</evidence>
<dbReference type="GO" id="GO:0005829">
    <property type="term" value="C:cytosol"/>
    <property type="evidence" value="ECO:0007669"/>
    <property type="project" value="TreeGrafter"/>
</dbReference>
<evidence type="ECO:0000256" key="1">
    <source>
        <dbReference type="ARBA" id="ARBA00022490"/>
    </source>
</evidence>
<feature type="compositionally biased region" description="Basic and acidic residues" evidence="11">
    <location>
        <begin position="451"/>
        <end position="471"/>
    </location>
</feature>
<dbReference type="EMBL" id="VDCI01000007">
    <property type="protein sequence ID" value="TNJ36227.1"/>
    <property type="molecule type" value="Genomic_DNA"/>
</dbReference>
<dbReference type="Proteomes" id="UP000309544">
    <property type="component" value="Unassembled WGS sequence"/>
</dbReference>
<dbReference type="Pfam" id="PF25399">
    <property type="entry name" value="DeaD_dimer"/>
    <property type="match status" value="1"/>
</dbReference>
<evidence type="ECO:0000256" key="6">
    <source>
        <dbReference type="ARBA" id="ARBA00022884"/>
    </source>
</evidence>
<dbReference type="CDD" id="cd00268">
    <property type="entry name" value="DEADc"/>
    <property type="match status" value="1"/>
</dbReference>
<dbReference type="GO" id="GO:0033592">
    <property type="term" value="F:RNA strand annealing activity"/>
    <property type="evidence" value="ECO:0007669"/>
    <property type="project" value="TreeGrafter"/>
</dbReference>
<evidence type="ECO:0000256" key="7">
    <source>
        <dbReference type="ARBA" id="ARBA00023016"/>
    </source>
</evidence>
<keyword evidence="2 9" id="KW-0547">Nucleotide-binding</keyword>
<dbReference type="Gene3D" id="3.40.50.300">
    <property type="entry name" value="P-loop containing nucleotide triphosphate hydrolases"/>
    <property type="match status" value="2"/>
</dbReference>
<evidence type="ECO:0000259" key="13">
    <source>
        <dbReference type="PROSITE" id="PS51194"/>
    </source>
</evidence>
<dbReference type="CDD" id="cd12499">
    <property type="entry name" value="RRM_EcCsdA_like"/>
    <property type="match status" value="1"/>
</dbReference>
<evidence type="ECO:0000259" key="12">
    <source>
        <dbReference type="PROSITE" id="PS51192"/>
    </source>
</evidence>
<dbReference type="GO" id="GO:0003724">
    <property type="term" value="F:RNA helicase activity"/>
    <property type="evidence" value="ECO:0007669"/>
    <property type="project" value="UniProtKB-UniRule"/>
</dbReference>
<evidence type="ECO:0000313" key="15">
    <source>
        <dbReference type="EMBL" id="TNJ36227.1"/>
    </source>
</evidence>
<feature type="domain" description="DEAD-box RNA helicase Q" evidence="14">
    <location>
        <begin position="9"/>
        <end position="37"/>
    </location>
</feature>
<evidence type="ECO:0000256" key="3">
    <source>
        <dbReference type="ARBA" id="ARBA00022801"/>
    </source>
</evidence>
<dbReference type="InterPro" id="IPR014001">
    <property type="entry name" value="Helicase_ATP-bd"/>
</dbReference>
<dbReference type="PROSITE" id="PS51195">
    <property type="entry name" value="Q_MOTIF"/>
    <property type="match status" value="1"/>
</dbReference>
<dbReference type="InterPro" id="IPR012677">
    <property type="entry name" value="Nucleotide-bd_a/b_plait_sf"/>
</dbReference>
<dbReference type="SMART" id="SM00487">
    <property type="entry name" value="DEXDc"/>
    <property type="match status" value="1"/>
</dbReference>
<dbReference type="Gene3D" id="3.30.70.330">
    <property type="match status" value="1"/>
</dbReference>
<comment type="caution">
    <text evidence="15">The sequence shown here is derived from an EMBL/GenBank/DDBJ whole genome shotgun (WGS) entry which is preliminary data.</text>
</comment>
<dbReference type="FunFam" id="3.40.50.300:FF:000108">
    <property type="entry name" value="ATP-dependent RNA helicase RhlE"/>
    <property type="match status" value="1"/>
</dbReference>
<dbReference type="InterPro" id="IPR028618">
    <property type="entry name" value="DEAD_helicase_DeaD"/>
</dbReference>
<dbReference type="InterPro" id="IPR014014">
    <property type="entry name" value="RNA_helicase_DEAD_Q_motif"/>
</dbReference>
<name>A0A5C4RZS5_PROVB</name>
<protein>
    <recommendedName>
        <fullName evidence="9">ATP-dependent RNA helicase DeaD</fullName>
        <ecNumber evidence="9">3.6.4.13</ecNumber>
    </recommendedName>
    <alternativeName>
        <fullName evidence="9">Cold-shock DEAD box protein A</fullName>
    </alternativeName>
</protein>
<keyword evidence="4 9" id="KW-0347">Helicase</keyword>
<dbReference type="HAMAP" id="MF_00964">
    <property type="entry name" value="DEAD_helicase_DeaD"/>
    <property type="match status" value="1"/>
</dbReference>
<dbReference type="RefSeq" id="WP_068867548.1">
    <property type="nucleotide sequence ID" value="NZ_VDCI01000007.1"/>
</dbReference>
<comment type="subcellular location">
    <subcellularLocation>
        <location evidence="9">Cytoplasm</location>
    </subcellularLocation>
</comment>
<dbReference type="GO" id="GO:0070417">
    <property type="term" value="P:cellular response to cold"/>
    <property type="evidence" value="ECO:0007669"/>
    <property type="project" value="InterPro"/>
</dbReference>
<accession>A0A5C4RZS5</accession>
<evidence type="ECO:0000256" key="9">
    <source>
        <dbReference type="HAMAP-Rule" id="MF_00964"/>
    </source>
</evidence>
<keyword evidence="6 9" id="KW-0694">RNA-binding</keyword>
<evidence type="ECO:0000256" key="5">
    <source>
        <dbReference type="ARBA" id="ARBA00022840"/>
    </source>
</evidence>
<dbReference type="EC" id="3.6.4.13" evidence="9"/>
<feature type="short sequence motif" description="Q motif" evidence="10">
    <location>
        <begin position="9"/>
        <end position="37"/>
    </location>
</feature>
<dbReference type="SUPFAM" id="SSF52540">
    <property type="entry name" value="P-loop containing nucleoside triphosphate hydrolases"/>
    <property type="match status" value="1"/>
</dbReference>
<evidence type="ECO:0000256" key="11">
    <source>
        <dbReference type="SAM" id="MobiDB-lite"/>
    </source>
</evidence>
<proteinExistence type="inferred from homology"/>
<dbReference type="CDD" id="cd18787">
    <property type="entry name" value="SF2_C_DEAD"/>
    <property type="match status" value="1"/>
</dbReference>
<comment type="similarity">
    <text evidence="9">Belongs to the DEAD box helicase family. DeaD/CsdA subfamily.</text>
</comment>
<keyword evidence="1 9" id="KW-0963">Cytoplasm</keyword>
<dbReference type="InterPro" id="IPR011545">
    <property type="entry name" value="DEAD/DEAH_box_helicase_dom"/>
</dbReference>
<dbReference type="GO" id="GO:0005840">
    <property type="term" value="C:ribosome"/>
    <property type="evidence" value="ECO:0007669"/>
    <property type="project" value="TreeGrafter"/>
</dbReference>
<dbReference type="PANTHER" id="PTHR47963:SF8">
    <property type="entry name" value="ATP-DEPENDENT RNA HELICASE DEAD"/>
    <property type="match status" value="1"/>
</dbReference>
<dbReference type="InterPro" id="IPR044742">
    <property type="entry name" value="DEAD/DEAH_RhlB"/>
</dbReference>
<dbReference type="AlphaFoldDB" id="A0A5C4RZS5"/>
<dbReference type="PROSITE" id="PS00039">
    <property type="entry name" value="DEAD_ATP_HELICASE"/>
    <property type="match status" value="1"/>
</dbReference>
<dbReference type="PROSITE" id="PS51194">
    <property type="entry name" value="HELICASE_CTER"/>
    <property type="match status" value="1"/>
</dbReference>
<dbReference type="GO" id="GO:0016887">
    <property type="term" value="F:ATP hydrolysis activity"/>
    <property type="evidence" value="ECO:0007669"/>
    <property type="project" value="RHEA"/>
</dbReference>
<dbReference type="Pfam" id="PF00271">
    <property type="entry name" value="Helicase_C"/>
    <property type="match status" value="1"/>
</dbReference>
<reference evidence="15 16" key="1">
    <citation type="submission" date="2019-05" db="EMBL/GenBank/DDBJ databases">
        <title>Draft Whole-Genome sequence of the green sulfur bacterium Prosthecochloris vibrioformis DSM 260.</title>
        <authorList>
            <person name="Meyer T.E."/>
            <person name="Kyndt J.A."/>
        </authorList>
    </citation>
    <scope>NUCLEOTIDE SEQUENCE [LARGE SCALE GENOMIC DNA]</scope>
    <source>
        <strain evidence="15 16">DSM 260</strain>
    </source>
</reference>
<dbReference type="GO" id="GO:0006401">
    <property type="term" value="P:RNA catabolic process"/>
    <property type="evidence" value="ECO:0007669"/>
    <property type="project" value="UniProtKB-UniRule"/>
</dbReference>
<evidence type="ECO:0000259" key="14">
    <source>
        <dbReference type="PROSITE" id="PS51195"/>
    </source>
</evidence>
<organism evidence="15 16">
    <name type="scientific">Prosthecochloris vibrioformis</name>
    <name type="common">Chlorobium vibrioforme</name>
    <dbReference type="NCBI Taxonomy" id="1098"/>
    <lineage>
        <taxon>Bacteria</taxon>
        <taxon>Pseudomonadati</taxon>
        <taxon>Chlorobiota</taxon>
        <taxon>Chlorobiia</taxon>
        <taxon>Chlorobiales</taxon>
        <taxon>Chlorobiaceae</taxon>
        <taxon>Prosthecochloris</taxon>
    </lineage>
</organism>
<comment type="catalytic activity">
    <reaction evidence="8 9">
        <text>ATP + H2O = ADP + phosphate + H(+)</text>
        <dbReference type="Rhea" id="RHEA:13065"/>
        <dbReference type="ChEBI" id="CHEBI:15377"/>
        <dbReference type="ChEBI" id="CHEBI:15378"/>
        <dbReference type="ChEBI" id="CHEBI:30616"/>
        <dbReference type="ChEBI" id="CHEBI:43474"/>
        <dbReference type="ChEBI" id="CHEBI:456216"/>
        <dbReference type="EC" id="3.6.4.13"/>
    </reaction>
</comment>
<keyword evidence="16" id="KW-1185">Reference proteome</keyword>
<feature type="region of interest" description="Disordered" evidence="11">
    <location>
        <begin position="442"/>
        <end position="475"/>
    </location>
</feature>
<keyword evidence="5 9" id="KW-0067">ATP-binding</keyword>
<comment type="function">
    <text evidence="9">DEAD-box RNA helicase involved in various cellular processes at low temperature, including ribosome biogenesis, mRNA degradation and translation initiation.</text>
</comment>
<dbReference type="InterPro" id="IPR005580">
    <property type="entry name" value="DbpA/CsdA_RNA-bd_dom"/>
</dbReference>
<dbReference type="GO" id="GO:0005524">
    <property type="term" value="F:ATP binding"/>
    <property type="evidence" value="ECO:0007669"/>
    <property type="project" value="UniProtKB-UniRule"/>
</dbReference>
<dbReference type="InterPro" id="IPR027417">
    <property type="entry name" value="P-loop_NTPase"/>
</dbReference>
<evidence type="ECO:0000256" key="2">
    <source>
        <dbReference type="ARBA" id="ARBA00022741"/>
    </source>
</evidence>
<dbReference type="InterPro" id="IPR000629">
    <property type="entry name" value="RNA-helicase_DEAD-box_CS"/>
</dbReference>
<feature type="region of interest" description="Disordered" evidence="11">
    <location>
        <begin position="552"/>
        <end position="588"/>
    </location>
</feature>
<feature type="domain" description="Helicase ATP-binding" evidence="12">
    <location>
        <begin position="40"/>
        <end position="211"/>
    </location>
</feature>
<dbReference type="InterPro" id="IPR034415">
    <property type="entry name" value="CsdA_RRM"/>
</dbReference>
<dbReference type="InterPro" id="IPR050547">
    <property type="entry name" value="DEAD_box_RNA_helicases"/>
</dbReference>
<evidence type="ECO:0000256" key="10">
    <source>
        <dbReference type="PROSITE-ProRule" id="PRU00552"/>
    </source>
</evidence>
<dbReference type="InterPro" id="IPR001650">
    <property type="entry name" value="Helicase_C-like"/>
</dbReference>
<dbReference type="PANTHER" id="PTHR47963">
    <property type="entry name" value="DEAD-BOX ATP-DEPENDENT RNA HELICASE 47, MITOCHONDRIAL"/>
    <property type="match status" value="1"/>
</dbReference>